<evidence type="ECO:0000256" key="1">
    <source>
        <dbReference type="SAM" id="Phobius"/>
    </source>
</evidence>
<keyword evidence="1" id="KW-0472">Membrane</keyword>
<sequence>MMYKQEISIFVVMVCLLFVIIKLHKTHFEQFRLLNCDISKTIHNDSDEDYLCCTARNMLMEIDDTHASYSYYYNINEQCQVLSSINIQDPLSDSYNPNFHYDALDSIYNTLVTQSNDLSETLRGLQSDLDLLESTYESESNSYVSLSNLYSASNTHYGTLSNIKSHLDDMKDMHAYKAALSNLDDVINNDTLDTMGIRTGLKYKEIDIKTEIENSLQKAINYIPKLSELYIYNVKLFESIKKTEDLITGQSAGQPGGTDSQKTHLSNSKTLYSNSILFMNKSETTLYRISERIKQLSSDIYQTNFTPKNIVVNINTNNINITYDNENKYRLPVNIIHDDSIYIHDKLFNQCTSVQLTCGNFDTATTEVETDITESYKKQNTMSDAGYQLSSSLFVFFMKKFTRESIISNNYNITKDVVNENIIHAFLLKTFPPLE</sequence>
<feature type="transmembrane region" description="Helical" evidence="1">
    <location>
        <begin position="7"/>
        <end position="24"/>
    </location>
</feature>
<organism evidence="2">
    <name type="scientific">viral metagenome</name>
    <dbReference type="NCBI Taxonomy" id="1070528"/>
    <lineage>
        <taxon>unclassified sequences</taxon>
        <taxon>metagenomes</taxon>
        <taxon>organismal metagenomes</taxon>
    </lineage>
</organism>
<keyword evidence="1" id="KW-1133">Transmembrane helix</keyword>
<name>A0A6C0BQN1_9ZZZZ</name>
<dbReference type="AlphaFoldDB" id="A0A6C0BQN1"/>
<proteinExistence type="predicted"/>
<protein>
    <submittedName>
        <fullName evidence="2">Uncharacterized protein</fullName>
    </submittedName>
</protein>
<reference evidence="2" key="1">
    <citation type="journal article" date="2020" name="Nature">
        <title>Giant virus diversity and host interactions through global metagenomics.</title>
        <authorList>
            <person name="Schulz F."/>
            <person name="Roux S."/>
            <person name="Paez-Espino D."/>
            <person name="Jungbluth S."/>
            <person name="Walsh D.A."/>
            <person name="Denef V.J."/>
            <person name="McMahon K.D."/>
            <person name="Konstantinidis K.T."/>
            <person name="Eloe-Fadrosh E.A."/>
            <person name="Kyrpides N.C."/>
            <person name="Woyke T."/>
        </authorList>
    </citation>
    <scope>NUCLEOTIDE SEQUENCE</scope>
    <source>
        <strain evidence="2">GVMAG-M-3300018416-26</strain>
    </source>
</reference>
<evidence type="ECO:0000313" key="2">
    <source>
        <dbReference type="EMBL" id="QHS94292.1"/>
    </source>
</evidence>
<accession>A0A6C0BQN1</accession>
<dbReference type="EMBL" id="MN739219">
    <property type="protein sequence ID" value="QHS94292.1"/>
    <property type="molecule type" value="Genomic_DNA"/>
</dbReference>
<keyword evidence="1" id="KW-0812">Transmembrane</keyword>